<dbReference type="PANTHER" id="PTHR43005:SF1">
    <property type="entry name" value="SPERMIDINE_PUTRESCINE TRANSPORT SYSTEM PERMEASE PROTEIN"/>
    <property type="match status" value="1"/>
</dbReference>
<dbReference type="GO" id="GO:0005886">
    <property type="term" value="C:plasma membrane"/>
    <property type="evidence" value="ECO:0007669"/>
    <property type="project" value="UniProtKB-SubCell"/>
</dbReference>
<dbReference type="GO" id="GO:0055085">
    <property type="term" value="P:transmembrane transport"/>
    <property type="evidence" value="ECO:0007669"/>
    <property type="project" value="InterPro"/>
</dbReference>
<evidence type="ECO:0000259" key="8">
    <source>
        <dbReference type="PROSITE" id="PS50928"/>
    </source>
</evidence>
<dbReference type="Gene3D" id="1.10.3720.10">
    <property type="entry name" value="MetI-like"/>
    <property type="match status" value="1"/>
</dbReference>
<keyword evidence="10" id="KW-1185">Reference proteome</keyword>
<evidence type="ECO:0000313" key="10">
    <source>
        <dbReference type="Proteomes" id="UP001320898"/>
    </source>
</evidence>
<feature type="domain" description="ABC transmembrane type-1" evidence="8">
    <location>
        <begin position="70"/>
        <end position="285"/>
    </location>
</feature>
<dbReference type="AlphaFoldDB" id="A0AAW5QTG1"/>
<comment type="caution">
    <text evidence="9">The sequence shown here is derived from an EMBL/GenBank/DDBJ whole genome shotgun (WGS) entry which is preliminary data.</text>
</comment>
<keyword evidence="5 7" id="KW-1133">Transmembrane helix</keyword>
<dbReference type="EMBL" id="JALIDZ010000002">
    <property type="protein sequence ID" value="MCT8971391.1"/>
    <property type="molecule type" value="Genomic_DNA"/>
</dbReference>
<dbReference type="PROSITE" id="PS50928">
    <property type="entry name" value="ABC_TM1"/>
    <property type="match status" value="1"/>
</dbReference>
<sequence>MYQIKRDFGFFLALVLPAVTIVGLLIIYPVINGVYLSFTDASPLRRSVPQFVGFENYTYLLEDDVFFASAFSTSYIVFVSSVLAVMLGFMMALLLHFGIRRGATVLRSLVFQIWVVPWICITLLWGWMFNKDYGLVNSLITASGLTERNADLLFDATGAKWVIIAGFTWRSIPFLMVIALAALQSISKEVLDAAELDGAGFFSRLRHVVVPMVRNVLMVALLLDAVRFFQEMTMPLVLTQGGPSNATMVLSLFTYKLAFENWDFALASAAGTLWLAFLMLIAWAFLKFGIKKEYGK</sequence>
<reference evidence="9 10" key="1">
    <citation type="submission" date="2022-04" db="EMBL/GenBank/DDBJ databases">
        <authorList>
            <person name="Ye Y.-Q."/>
            <person name="Du Z.-J."/>
        </authorList>
    </citation>
    <scope>NUCLEOTIDE SEQUENCE [LARGE SCALE GENOMIC DNA]</scope>
    <source>
        <strain evidence="9 10">A6E488</strain>
    </source>
</reference>
<feature type="transmembrane region" description="Helical" evidence="7">
    <location>
        <begin position="264"/>
        <end position="286"/>
    </location>
</feature>
<keyword evidence="4 7" id="KW-0812">Transmembrane</keyword>
<name>A0AAW5QTG1_9HYPH</name>
<keyword evidence="6 7" id="KW-0472">Membrane</keyword>
<feature type="transmembrane region" description="Helical" evidence="7">
    <location>
        <begin position="161"/>
        <end position="183"/>
    </location>
</feature>
<dbReference type="Pfam" id="PF00528">
    <property type="entry name" value="BPD_transp_1"/>
    <property type="match status" value="1"/>
</dbReference>
<evidence type="ECO:0000313" key="9">
    <source>
        <dbReference type="EMBL" id="MCT8971391.1"/>
    </source>
</evidence>
<evidence type="ECO:0000256" key="7">
    <source>
        <dbReference type="RuleBase" id="RU363032"/>
    </source>
</evidence>
<gene>
    <name evidence="9" type="ORF">MUB46_05900</name>
</gene>
<dbReference type="PANTHER" id="PTHR43005">
    <property type="entry name" value="BLR7065 PROTEIN"/>
    <property type="match status" value="1"/>
</dbReference>
<evidence type="ECO:0000256" key="2">
    <source>
        <dbReference type="ARBA" id="ARBA00022448"/>
    </source>
</evidence>
<dbReference type="InterPro" id="IPR035906">
    <property type="entry name" value="MetI-like_sf"/>
</dbReference>
<feature type="transmembrane region" description="Helical" evidence="7">
    <location>
        <begin position="75"/>
        <end position="97"/>
    </location>
</feature>
<dbReference type="CDD" id="cd06261">
    <property type="entry name" value="TM_PBP2"/>
    <property type="match status" value="1"/>
</dbReference>
<feature type="transmembrane region" description="Helical" evidence="7">
    <location>
        <begin position="9"/>
        <end position="31"/>
    </location>
</feature>
<comment type="subcellular location">
    <subcellularLocation>
        <location evidence="1 7">Cell membrane</location>
        <topology evidence="1 7">Multi-pass membrane protein</topology>
    </subcellularLocation>
</comment>
<dbReference type="Proteomes" id="UP001320898">
    <property type="component" value="Unassembled WGS sequence"/>
</dbReference>
<evidence type="ECO:0000256" key="4">
    <source>
        <dbReference type="ARBA" id="ARBA00022692"/>
    </source>
</evidence>
<dbReference type="RefSeq" id="WP_261614951.1">
    <property type="nucleotide sequence ID" value="NZ_JALIDZ010000002.1"/>
</dbReference>
<protein>
    <submittedName>
        <fullName evidence="9">Sugar ABC transporter permease</fullName>
    </submittedName>
</protein>
<evidence type="ECO:0000256" key="1">
    <source>
        <dbReference type="ARBA" id="ARBA00004651"/>
    </source>
</evidence>
<accession>A0AAW5QTG1</accession>
<evidence type="ECO:0000256" key="5">
    <source>
        <dbReference type="ARBA" id="ARBA00022989"/>
    </source>
</evidence>
<keyword evidence="3" id="KW-1003">Cell membrane</keyword>
<dbReference type="InterPro" id="IPR000515">
    <property type="entry name" value="MetI-like"/>
</dbReference>
<evidence type="ECO:0000256" key="3">
    <source>
        <dbReference type="ARBA" id="ARBA00022475"/>
    </source>
</evidence>
<keyword evidence="2 7" id="KW-0813">Transport</keyword>
<feature type="transmembrane region" description="Helical" evidence="7">
    <location>
        <begin position="109"/>
        <end position="129"/>
    </location>
</feature>
<comment type="similarity">
    <text evidence="7">Belongs to the binding-protein-dependent transport system permease family.</text>
</comment>
<evidence type="ECO:0000256" key="6">
    <source>
        <dbReference type="ARBA" id="ARBA00023136"/>
    </source>
</evidence>
<dbReference type="SUPFAM" id="SSF161098">
    <property type="entry name" value="MetI-like"/>
    <property type="match status" value="1"/>
</dbReference>
<proteinExistence type="inferred from homology"/>
<organism evidence="9 10">
    <name type="scientific">Microbaculum marinisediminis</name>
    <dbReference type="NCBI Taxonomy" id="2931392"/>
    <lineage>
        <taxon>Bacteria</taxon>
        <taxon>Pseudomonadati</taxon>
        <taxon>Pseudomonadota</taxon>
        <taxon>Alphaproteobacteria</taxon>
        <taxon>Hyphomicrobiales</taxon>
        <taxon>Tepidamorphaceae</taxon>
        <taxon>Microbaculum</taxon>
    </lineage>
</organism>